<dbReference type="InterPro" id="IPR043154">
    <property type="entry name" value="Sec-1-like_dom1"/>
</dbReference>
<name>A0A7S0LML6_9EUKA</name>
<dbReference type="Gene3D" id="1.25.40.60">
    <property type="match status" value="1"/>
</dbReference>
<dbReference type="PANTHER" id="PTHR11679">
    <property type="entry name" value="VESICLE PROTEIN SORTING-ASSOCIATED"/>
    <property type="match status" value="1"/>
</dbReference>
<protein>
    <recommendedName>
        <fullName evidence="3">Vacuolar protein sorting-associated protein 45</fullName>
    </recommendedName>
</protein>
<dbReference type="Gene3D" id="3.90.830.10">
    <property type="entry name" value="Syntaxin Binding Protein 1, Chain A, domain 2"/>
    <property type="match status" value="1"/>
</dbReference>
<sequence>MPPSTIGAVRDYVSRMCTDREGMKVLVMDAETTGIVSMVYTQTQILQHEVFLIEAIERERTEKMPHLKAIYFLRPTVENINRLKQEFSDPKYGEYNLYFSNLTRDGQVQQLAEADELEVVRQVQEYYADYLAINTDLFSLNVPSVAGLAGAVWDQAAFDRIQQGVVALLLSLKKRPVIRYQRNSEIAMRVAETVSGTMDTESDLFSYRRTDPPPLLLLLDRRDDPVTPLLNQWTYQAMVHELIGINNNRVSLAGAPKVPKELEQIVLSAEQDPFFNENMHLNYGDLAENVKRLLDAFQAKTKSSKSISSIADMQSFVEEYPQFRKLSGDVSKHVTLLGEINRLVDVGQLMEVSQVEQELACTEDHPSAASEVETLLSKDSVSHANKLRLVLLYSLRYEHLASNRIAQFCEMLPAEDATMVQRMLANYGSAQRSGDLFSNKSWLAVTKKQFQRGLKGVQNVYTQHTPYLAATLESTLKATLSENTFPYMGAEPQAASKKKAPTEVIVFLLGGATYEEARYVAEMNTANPGVHVTLGGTTIHSSRSFLEELGRMPTTASAEGAAASSASMGNVIGGISAMGIAPPIDRKRIAALTSSMGSQMTSSMQSMTQNMSAAMSKLQ</sequence>
<gene>
    <name evidence="2" type="ORF">CPEL01642_LOCUS20572</name>
</gene>
<dbReference type="EMBL" id="HBEY01043013">
    <property type="protein sequence ID" value="CAD8617191.1"/>
    <property type="molecule type" value="Transcribed_RNA"/>
</dbReference>
<dbReference type="InterPro" id="IPR043127">
    <property type="entry name" value="Sec-1-like_dom3a"/>
</dbReference>
<comment type="similarity">
    <text evidence="1">Belongs to the STXBP/unc-18/SEC1 family.</text>
</comment>
<organism evidence="2">
    <name type="scientific">Coccolithus braarudii</name>
    <dbReference type="NCBI Taxonomy" id="221442"/>
    <lineage>
        <taxon>Eukaryota</taxon>
        <taxon>Haptista</taxon>
        <taxon>Haptophyta</taxon>
        <taxon>Prymnesiophyceae</taxon>
        <taxon>Coccolithales</taxon>
        <taxon>Coccolithaceae</taxon>
        <taxon>Coccolithus</taxon>
    </lineage>
</organism>
<proteinExistence type="inferred from homology"/>
<dbReference type="Pfam" id="PF00995">
    <property type="entry name" value="Sec1"/>
    <property type="match status" value="1"/>
</dbReference>
<evidence type="ECO:0008006" key="3">
    <source>
        <dbReference type="Google" id="ProtNLM"/>
    </source>
</evidence>
<reference evidence="2" key="1">
    <citation type="submission" date="2021-01" db="EMBL/GenBank/DDBJ databases">
        <authorList>
            <person name="Corre E."/>
            <person name="Pelletier E."/>
            <person name="Niang G."/>
            <person name="Scheremetjew M."/>
            <person name="Finn R."/>
            <person name="Kale V."/>
            <person name="Holt S."/>
            <person name="Cochrane G."/>
            <person name="Meng A."/>
            <person name="Brown T."/>
            <person name="Cohen L."/>
        </authorList>
    </citation>
    <scope>NUCLEOTIDE SEQUENCE</scope>
    <source>
        <strain evidence="2">PLY182g</strain>
    </source>
</reference>
<evidence type="ECO:0000256" key="1">
    <source>
        <dbReference type="ARBA" id="ARBA00009884"/>
    </source>
</evidence>
<evidence type="ECO:0000313" key="2">
    <source>
        <dbReference type="EMBL" id="CAD8617191.1"/>
    </source>
</evidence>
<dbReference type="PIRSF" id="PIRSF005715">
    <property type="entry name" value="VPS45_Sec1"/>
    <property type="match status" value="1"/>
</dbReference>
<dbReference type="GO" id="GO:0016192">
    <property type="term" value="P:vesicle-mediated transport"/>
    <property type="evidence" value="ECO:0007669"/>
    <property type="project" value="InterPro"/>
</dbReference>
<dbReference type="InterPro" id="IPR027482">
    <property type="entry name" value="Sec1-like_dom2"/>
</dbReference>
<dbReference type="SUPFAM" id="SSF56815">
    <property type="entry name" value="Sec1/munc18-like (SM) proteins"/>
    <property type="match status" value="1"/>
</dbReference>
<dbReference type="InterPro" id="IPR036045">
    <property type="entry name" value="Sec1-like_sf"/>
</dbReference>
<accession>A0A7S0LML6</accession>
<dbReference type="Gene3D" id="3.40.50.2060">
    <property type="match status" value="1"/>
</dbReference>
<dbReference type="InterPro" id="IPR001619">
    <property type="entry name" value="Sec1-like"/>
</dbReference>
<dbReference type="AlphaFoldDB" id="A0A7S0LML6"/>
<dbReference type="Gene3D" id="3.40.50.1910">
    <property type="match status" value="1"/>
</dbReference>